<evidence type="ECO:0000313" key="2">
    <source>
        <dbReference type="Proteomes" id="UP000310017"/>
    </source>
</evidence>
<dbReference type="AlphaFoldDB" id="A0A5B7SNP5"/>
<dbReference type="KEGG" id="asag:FGM00_02485"/>
<organism evidence="1 2">
    <name type="scientific">Aggregatimonas sangjinii</name>
    <dbReference type="NCBI Taxonomy" id="2583587"/>
    <lineage>
        <taxon>Bacteria</taxon>
        <taxon>Pseudomonadati</taxon>
        <taxon>Bacteroidota</taxon>
        <taxon>Flavobacteriia</taxon>
        <taxon>Flavobacteriales</taxon>
        <taxon>Flavobacteriaceae</taxon>
        <taxon>Aggregatimonas</taxon>
    </lineage>
</organism>
<dbReference type="Proteomes" id="UP000310017">
    <property type="component" value="Chromosome"/>
</dbReference>
<evidence type="ECO:0000313" key="1">
    <source>
        <dbReference type="EMBL" id="QCW99038.1"/>
    </source>
</evidence>
<dbReference type="InterPro" id="IPR045444">
    <property type="entry name" value="DUF6503"/>
</dbReference>
<dbReference type="EMBL" id="CP040710">
    <property type="protein sequence ID" value="QCW99038.1"/>
    <property type="molecule type" value="Genomic_DNA"/>
</dbReference>
<reference evidence="1 2" key="1">
    <citation type="submission" date="2019-05" db="EMBL/GenBank/DDBJ databases">
        <title>Genome sequencing of F202Z8.</title>
        <authorList>
            <person name="Kwon Y.M."/>
        </authorList>
    </citation>
    <scope>NUCLEOTIDE SEQUENCE [LARGE SCALE GENOMIC DNA]</scope>
    <source>
        <strain evidence="1 2">F202Z8</strain>
    </source>
</reference>
<keyword evidence="2" id="KW-1185">Reference proteome</keyword>
<dbReference type="Pfam" id="PF20113">
    <property type="entry name" value="DUF6503"/>
    <property type="match status" value="1"/>
</dbReference>
<evidence type="ECO:0008006" key="3">
    <source>
        <dbReference type="Google" id="ProtNLM"/>
    </source>
</evidence>
<gene>
    <name evidence="1" type="ORF">FGM00_02485</name>
</gene>
<sequence>MHTTLRILLYISLIMVFSCTSKSKKAVTENQAKEEMAIDSVQPSKADVLVAETIEAHGGRRYDTASYGFTFRDKTYTFENGKNGYRYTASSIENTDTIQDILENGKLTRTINRKIVALSEKDNAKYTEALNSVVYFATLPSKLNDKAVNKTYEGRTTIKNLEYELLSIDFDEEGGGKDYDDKFLYWINADTKTVDYLAYSYSTNDGGVRFRSAFNPRTVAGIRFQDYINYEVPIGTPLKNLSQLYEDGKLKELSKIITKDVRIME</sequence>
<dbReference type="OrthoDB" id="982433at2"/>
<dbReference type="RefSeq" id="WP_138851393.1">
    <property type="nucleotide sequence ID" value="NZ_CP040710.1"/>
</dbReference>
<accession>A0A5B7SNP5</accession>
<proteinExistence type="predicted"/>
<dbReference type="PROSITE" id="PS51257">
    <property type="entry name" value="PROKAR_LIPOPROTEIN"/>
    <property type="match status" value="1"/>
</dbReference>
<protein>
    <recommendedName>
        <fullName evidence="3">Deoxyribose-phosphate aldolase</fullName>
    </recommendedName>
</protein>
<name>A0A5B7SNP5_9FLAO</name>